<reference evidence="5 6" key="1">
    <citation type="submission" date="2019-07" db="EMBL/GenBank/DDBJ databases">
        <title>Genomes of Cafeteria roenbergensis.</title>
        <authorList>
            <person name="Fischer M.G."/>
            <person name="Hackl T."/>
            <person name="Roman M."/>
        </authorList>
    </citation>
    <scope>NUCLEOTIDE SEQUENCE [LARGE SCALE GENOMIC DNA]</scope>
    <source>
        <strain evidence="2 7">Cflag</strain>
        <strain evidence="4 5">E4-10P</strain>
        <strain evidence="3 6">RCC970-E3</strain>
    </source>
</reference>
<dbReference type="EMBL" id="VLTM01000119">
    <property type="protein sequence ID" value="KAA0150930.1"/>
    <property type="molecule type" value="Genomic_DNA"/>
</dbReference>
<evidence type="ECO:0000313" key="4">
    <source>
        <dbReference type="EMBL" id="KAA0177096.1"/>
    </source>
</evidence>
<feature type="compositionally biased region" description="Low complexity" evidence="1">
    <location>
        <begin position="301"/>
        <end position="314"/>
    </location>
</feature>
<dbReference type="Proteomes" id="UP000322899">
    <property type="component" value="Unassembled WGS sequence"/>
</dbReference>
<dbReference type="EMBL" id="VLTO01000005">
    <property type="protein sequence ID" value="KAA0177096.1"/>
    <property type="molecule type" value="Genomic_DNA"/>
</dbReference>
<name>A0A5A8E400_CAFRO</name>
<evidence type="ECO:0000313" key="5">
    <source>
        <dbReference type="Proteomes" id="UP000322899"/>
    </source>
</evidence>
<feature type="region of interest" description="Disordered" evidence="1">
    <location>
        <begin position="1"/>
        <end position="20"/>
    </location>
</feature>
<sequence>MAAAKRRHVVTDSDDEDDEVPLAALAAQHKVVAPVGGVAGAARTAATPPKRAKKRAPSASSGNASKRVATERTATIASKKAASKGRSSSASRSSAASKSKKYAKDIRGKGGIRTLDTDWPLKHQVAEAILRRWTYSGLPYPPADLDESVDEGFMALPGFPGVTVGIVPEHMGVIVDRRPKEPRPSLAFLLTVSCDTLFKMLRAALEGQRHALLESEGADAMSTPAGKALKADEKPFLAVTQAGLPSSKIDKQAMKHEIAQGRPELAKRIEASTGDEALRRAGGLRPVPGTSLIGAPKPERSTSSSAAASAAASSEHADAAPITAQ</sequence>
<dbReference type="Proteomes" id="UP000325113">
    <property type="component" value="Unassembled WGS sequence"/>
</dbReference>
<feature type="compositionally biased region" description="Low complexity" evidence="1">
    <location>
        <begin position="40"/>
        <end position="49"/>
    </location>
</feature>
<proteinExistence type="predicted"/>
<evidence type="ECO:0000313" key="6">
    <source>
        <dbReference type="Proteomes" id="UP000324907"/>
    </source>
</evidence>
<dbReference type="EMBL" id="VLTL01000002">
    <property type="protein sequence ID" value="KAA0172159.1"/>
    <property type="molecule type" value="Genomic_DNA"/>
</dbReference>
<evidence type="ECO:0000256" key="1">
    <source>
        <dbReference type="SAM" id="MobiDB-lite"/>
    </source>
</evidence>
<evidence type="ECO:0000313" key="3">
    <source>
        <dbReference type="EMBL" id="KAA0172159.1"/>
    </source>
</evidence>
<comment type="caution">
    <text evidence="3">The sequence shown here is derived from an EMBL/GenBank/DDBJ whole genome shotgun (WGS) entry which is preliminary data.</text>
</comment>
<organism evidence="3 6">
    <name type="scientific">Cafeteria roenbergensis</name>
    <name type="common">Marine flagellate</name>
    <dbReference type="NCBI Taxonomy" id="33653"/>
    <lineage>
        <taxon>Eukaryota</taxon>
        <taxon>Sar</taxon>
        <taxon>Stramenopiles</taxon>
        <taxon>Bigyra</taxon>
        <taxon>Opalozoa</taxon>
        <taxon>Bicosoecida</taxon>
        <taxon>Cafeteriaceae</taxon>
        <taxon>Cafeteria</taxon>
    </lineage>
</organism>
<evidence type="ECO:0000313" key="2">
    <source>
        <dbReference type="EMBL" id="KAA0150930.1"/>
    </source>
</evidence>
<feature type="region of interest" description="Disordered" evidence="1">
    <location>
        <begin position="40"/>
        <end position="103"/>
    </location>
</feature>
<dbReference type="AlphaFoldDB" id="A0A5A8E400"/>
<feature type="region of interest" description="Disordered" evidence="1">
    <location>
        <begin position="279"/>
        <end position="325"/>
    </location>
</feature>
<evidence type="ECO:0000313" key="7">
    <source>
        <dbReference type="Proteomes" id="UP000325113"/>
    </source>
</evidence>
<protein>
    <submittedName>
        <fullName evidence="3">Uncharacterized protein</fullName>
    </submittedName>
</protein>
<dbReference type="Proteomes" id="UP000324907">
    <property type="component" value="Unassembled WGS sequence"/>
</dbReference>
<accession>A0A5A8E400</accession>
<gene>
    <name evidence="4" type="ORF">FNF27_01426</name>
    <name evidence="3" type="ORF">FNF28_00162</name>
    <name evidence="2" type="ORF">FNF31_06931</name>
</gene>
<feature type="compositionally biased region" description="Low complexity" evidence="1">
    <location>
        <begin position="77"/>
        <end position="97"/>
    </location>
</feature>